<dbReference type="Proteomes" id="UP001295469">
    <property type="component" value="Chromosome A01"/>
</dbReference>
<keyword evidence="1" id="KW-0732">Signal</keyword>
<evidence type="ECO:0000313" key="3">
    <source>
        <dbReference type="EMBL" id="CAF2153836.1"/>
    </source>
</evidence>
<organism evidence="2">
    <name type="scientific">Brassica napus</name>
    <name type="common">Rape</name>
    <dbReference type="NCBI Taxonomy" id="3708"/>
    <lineage>
        <taxon>Eukaryota</taxon>
        <taxon>Viridiplantae</taxon>
        <taxon>Streptophyta</taxon>
        <taxon>Embryophyta</taxon>
        <taxon>Tracheophyta</taxon>
        <taxon>Spermatophyta</taxon>
        <taxon>Magnoliopsida</taxon>
        <taxon>eudicotyledons</taxon>
        <taxon>Gunneridae</taxon>
        <taxon>Pentapetalae</taxon>
        <taxon>rosids</taxon>
        <taxon>malvids</taxon>
        <taxon>Brassicales</taxon>
        <taxon>Brassicaceae</taxon>
        <taxon>Brassiceae</taxon>
        <taxon>Brassica</taxon>
    </lineage>
</organism>
<dbReference type="EMBL" id="HG994355">
    <property type="protein sequence ID" value="CAF2153836.1"/>
    <property type="molecule type" value="Genomic_DNA"/>
</dbReference>
<evidence type="ECO:0000313" key="2">
    <source>
        <dbReference type="EMBL" id="CAF2046178.1"/>
    </source>
</evidence>
<protein>
    <submittedName>
        <fullName evidence="2">(rape) hypothetical protein</fullName>
    </submittedName>
</protein>
<evidence type="ECO:0000256" key="1">
    <source>
        <dbReference type="SAM" id="SignalP"/>
    </source>
</evidence>
<accession>A0A816PC07</accession>
<gene>
    <name evidence="3" type="ORF">DARMORV10_A01P34330.1</name>
    <name evidence="2" type="ORF">DARMORV10_A09P42270.1</name>
</gene>
<sequence>MTSRPPLQLLISLYIYLMAAFKIVVFSEEIFECHYVKLNTYHEIDETPGTTRRKKKGKQILGSRRKEEKYIMAEEGMYIRTTEHGLWFTSLLQAVTKKGASEKCETITERCSEVMEDVMSWSGTQLYCCGDEQVGSKALL</sequence>
<dbReference type="AlphaFoldDB" id="A0A816PC07"/>
<feature type="chain" id="PRO_5036413076" evidence="1">
    <location>
        <begin position="28"/>
        <end position="140"/>
    </location>
</feature>
<proteinExistence type="predicted"/>
<reference evidence="2" key="1">
    <citation type="submission" date="2021-01" db="EMBL/GenBank/DDBJ databases">
        <authorList>
            <consortium name="Genoscope - CEA"/>
            <person name="William W."/>
        </authorList>
    </citation>
    <scope>NUCLEOTIDE SEQUENCE</scope>
</reference>
<dbReference type="EMBL" id="HG994363">
    <property type="protein sequence ID" value="CAF2046178.1"/>
    <property type="molecule type" value="Genomic_DNA"/>
</dbReference>
<name>A0A816PC07_BRANA</name>
<dbReference type="Proteomes" id="UP001295469">
    <property type="component" value="Chromosome A09"/>
</dbReference>
<feature type="signal peptide" evidence="1">
    <location>
        <begin position="1"/>
        <end position="27"/>
    </location>
</feature>